<keyword evidence="1" id="KW-0472">Membrane</keyword>
<keyword evidence="3" id="KW-1185">Reference proteome</keyword>
<keyword evidence="1" id="KW-0812">Transmembrane</keyword>
<gene>
    <name evidence="2" type="ORF">HPB51_011672</name>
</gene>
<organism evidence="2 3">
    <name type="scientific">Rhipicephalus microplus</name>
    <name type="common">Cattle tick</name>
    <name type="synonym">Boophilus microplus</name>
    <dbReference type="NCBI Taxonomy" id="6941"/>
    <lineage>
        <taxon>Eukaryota</taxon>
        <taxon>Metazoa</taxon>
        <taxon>Ecdysozoa</taxon>
        <taxon>Arthropoda</taxon>
        <taxon>Chelicerata</taxon>
        <taxon>Arachnida</taxon>
        <taxon>Acari</taxon>
        <taxon>Parasitiformes</taxon>
        <taxon>Ixodida</taxon>
        <taxon>Ixodoidea</taxon>
        <taxon>Ixodidae</taxon>
        <taxon>Rhipicephalinae</taxon>
        <taxon>Rhipicephalus</taxon>
        <taxon>Boophilus</taxon>
    </lineage>
</organism>
<reference evidence="2" key="1">
    <citation type="journal article" date="2020" name="Cell">
        <title>Large-Scale Comparative Analyses of Tick Genomes Elucidate Their Genetic Diversity and Vector Capacities.</title>
        <authorList>
            <consortium name="Tick Genome and Microbiome Consortium (TIGMIC)"/>
            <person name="Jia N."/>
            <person name="Wang J."/>
            <person name="Shi W."/>
            <person name="Du L."/>
            <person name="Sun Y."/>
            <person name="Zhan W."/>
            <person name="Jiang J.F."/>
            <person name="Wang Q."/>
            <person name="Zhang B."/>
            <person name="Ji P."/>
            <person name="Bell-Sakyi L."/>
            <person name="Cui X.M."/>
            <person name="Yuan T.T."/>
            <person name="Jiang B.G."/>
            <person name="Yang W.F."/>
            <person name="Lam T.T."/>
            <person name="Chang Q.C."/>
            <person name="Ding S.J."/>
            <person name="Wang X.J."/>
            <person name="Zhu J.G."/>
            <person name="Ruan X.D."/>
            <person name="Zhao L."/>
            <person name="Wei J.T."/>
            <person name="Ye R.Z."/>
            <person name="Que T.C."/>
            <person name="Du C.H."/>
            <person name="Zhou Y.H."/>
            <person name="Cheng J.X."/>
            <person name="Dai P.F."/>
            <person name="Guo W.B."/>
            <person name="Han X.H."/>
            <person name="Huang E.J."/>
            <person name="Li L.F."/>
            <person name="Wei W."/>
            <person name="Gao Y.C."/>
            <person name="Liu J.Z."/>
            <person name="Shao H.Z."/>
            <person name="Wang X."/>
            <person name="Wang C.C."/>
            <person name="Yang T.C."/>
            <person name="Huo Q.B."/>
            <person name="Li W."/>
            <person name="Chen H.Y."/>
            <person name="Chen S.E."/>
            <person name="Zhou L.G."/>
            <person name="Ni X.B."/>
            <person name="Tian J.H."/>
            <person name="Sheng Y."/>
            <person name="Liu T."/>
            <person name="Pan Y.S."/>
            <person name="Xia L.Y."/>
            <person name="Li J."/>
            <person name="Zhao F."/>
            <person name="Cao W.C."/>
        </authorList>
    </citation>
    <scope>NUCLEOTIDE SEQUENCE</scope>
    <source>
        <strain evidence="2">Rmic-2018</strain>
    </source>
</reference>
<feature type="transmembrane region" description="Helical" evidence="1">
    <location>
        <begin position="50"/>
        <end position="71"/>
    </location>
</feature>
<reference evidence="2" key="2">
    <citation type="submission" date="2021-09" db="EMBL/GenBank/DDBJ databases">
        <authorList>
            <person name="Jia N."/>
            <person name="Wang J."/>
            <person name="Shi W."/>
            <person name="Du L."/>
            <person name="Sun Y."/>
            <person name="Zhan W."/>
            <person name="Jiang J."/>
            <person name="Wang Q."/>
            <person name="Zhang B."/>
            <person name="Ji P."/>
            <person name="Sakyi L.B."/>
            <person name="Cui X."/>
            <person name="Yuan T."/>
            <person name="Jiang B."/>
            <person name="Yang W."/>
            <person name="Lam T.T.-Y."/>
            <person name="Chang Q."/>
            <person name="Ding S."/>
            <person name="Wang X."/>
            <person name="Zhu J."/>
            <person name="Ruan X."/>
            <person name="Zhao L."/>
            <person name="Wei J."/>
            <person name="Que T."/>
            <person name="Du C."/>
            <person name="Cheng J."/>
            <person name="Dai P."/>
            <person name="Han X."/>
            <person name="Huang E."/>
            <person name="Gao Y."/>
            <person name="Liu J."/>
            <person name="Shao H."/>
            <person name="Ye R."/>
            <person name="Li L."/>
            <person name="Wei W."/>
            <person name="Wang X."/>
            <person name="Wang C."/>
            <person name="Huo Q."/>
            <person name="Li W."/>
            <person name="Guo W."/>
            <person name="Chen H."/>
            <person name="Chen S."/>
            <person name="Zhou L."/>
            <person name="Zhou L."/>
            <person name="Ni X."/>
            <person name="Tian J."/>
            <person name="Zhou Y."/>
            <person name="Sheng Y."/>
            <person name="Liu T."/>
            <person name="Pan Y."/>
            <person name="Xia L."/>
            <person name="Li J."/>
            <person name="Zhao F."/>
            <person name="Cao W."/>
        </authorList>
    </citation>
    <scope>NUCLEOTIDE SEQUENCE</scope>
    <source>
        <strain evidence="2">Rmic-2018</strain>
        <tissue evidence="2">Larvae</tissue>
    </source>
</reference>
<name>A0A9J6DLZ8_RHIMP</name>
<dbReference type="EMBL" id="JABSTU010000008">
    <property type="protein sequence ID" value="KAH8023229.1"/>
    <property type="molecule type" value="Genomic_DNA"/>
</dbReference>
<accession>A0A9J6DLZ8</accession>
<evidence type="ECO:0000313" key="2">
    <source>
        <dbReference type="EMBL" id="KAH8023229.1"/>
    </source>
</evidence>
<dbReference type="AlphaFoldDB" id="A0A9J6DLZ8"/>
<dbReference type="Proteomes" id="UP000821866">
    <property type="component" value="Chromosome 6"/>
</dbReference>
<evidence type="ECO:0000256" key="1">
    <source>
        <dbReference type="SAM" id="Phobius"/>
    </source>
</evidence>
<evidence type="ECO:0000313" key="3">
    <source>
        <dbReference type="Proteomes" id="UP000821866"/>
    </source>
</evidence>
<protein>
    <submittedName>
        <fullName evidence="2">Uncharacterized protein</fullName>
    </submittedName>
</protein>
<sequence length="105" mass="11532">MTRRCSSPAALSGMPVMQLTDDDVQCVQHSAAASGDGEEEHHHGHMTLRLLVVTAGLVTLLMVLAVALVAFRHRDIRDWFQDRKRIGAVYYVKANSGPSSRCSQV</sequence>
<dbReference type="VEuPathDB" id="VectorBase:LOC119171662"/>
<proteinExistence type="predicted"/>
<keyword evidence="1" id="KW-1133">Transmembrane helix</keyword>
<comment type="caution">
    <text evidence="2">The sequence shown here is derived from an EMBL/GenBank/DDBJ whole genome shotgun (WGS) entry which is preliminary data.</text>
</comment>